<dbReference type="EMBL" id="CABPSG010000001">
    <property type="protein sequence ID" value="VVD67352.1"/>
    <property type="molecule type" value="Genomic_DNA"/>
</dbReference>
<proteinExistence type="predicted"/>
<evidence type="ECO:0000313" key="1">
    <source>
        <dbReference type="EMBL" id="VVD67352.1"/>
    </source>
</evidence>
<reference evidence="1 2" key="1">
    <citation type="submission" date="2019-08" db="EMBL/GenBank/DDBJ databases">
        <authorList>
            <person name="Peeters C."/>
        </authorList>
    </citation>
    <scope>NUCLEOTIDE SEQUENCE [LARGE SCALE GENOMIC DNA]</scope>
    <source>
        <strain evidence="1 2">LMG 31014</strain>
    </source>
</reference>
<sequence>MLNWEDDLILSAAETLRVSEIATNAIDRTLALLAQTRSTLEALPVDSPSRAELLAQVIHAQQSALALRQERLDQLSQRLHRNAVLDSAQIRARLDALFSSFSSATSRFADFWLSCLEGEARVFCGHAFLRSLAGMQRFKALLNGLKISVAGEVKQVQTRSRAAHTRQIAPVCAPPATCYA</sequence>
<organism evidence="1 2">
    <name type="scientific">Pandoraea soli</name>
    <dbReference type="NCBI Taxonomy" id="2508293"/>
    <lineage>
        <taxon>Bacteria</taxon>
        <taxon>Pseudomonadati</taxon>
        <taxon>Pseudomonadota</taxon>
        <taxon>Betaproteobacteria</taxon>
        <taxon>Burkholderiales</taxon>
        <taxon>Burkholderiaceae</taxon>
        <taxon>Pandoraea</taxon>
    </lineage>
</organism>
<name>A0ABY6VN16_9BURK</name>
<protein>
    <submittedName>
        <fullName evidence="1">Uncharacterized protein</fullName>
    </submittedName>
</protein>
<evidence type="ECO:0000313" key="2">
    <source>
        <dbReference type="Proteomes" id="UP000405357"/>
    </source>
</evidence>
<gene>
    <name evidence="1" type="ORF">PSO31014_00414</name>
</gene>
<dbReference type="Proteomes" id="UP000405357">
    <property type="component" value="Unassembled WGS sequence"/>
</dbReference>
<accession>A0ABY6VN16</accession>
<comment type="caution">
    <text evidence="1">The sequence shown here is derived from an EMBL/GenBank/DDBJ whole genome shotgun (WGS) entry which is preliminary data.</text>
</comment>
<keyword evidence="2" id="KW-1185">Reference proteome</keyword>